<evidence type="ECO:0000259" key="1">
    <source>
        <dbReference type="PROSITE" id="PS51819"/>
    </source>
</evidence>
<dbReference type="CDD" id="cd06587">
    <property type="entry name" value="VOC"/>
    <property type="match status" value="1"/>
</dbReference>
<dbReference type="AlphaFoldDB" id="A0A238ZC05"/>
<accession>A0A238ZC05</accession>
<dbReference type="InterPro" id="IPR037523">
    <property type="entry name" value="VOC_core"/>
</dbReference>
<dbReference type="PROSITE" id="PS51819">
    <property type="entry name" value="VOC"/>
    <property type="match status" value="1"/>
</dbReference>
<organism evidence="2 3">
    <name type="scientific">Actinomadura mexicana</name>
    <dbReference type="NCBI Taxonomy" id="134959"/>
    <lineage>
        <taxon>Bacteria</taxon>
        <taxon>Bacillati</taxon>
        <taxon>Actinomycetota</taxon>
        <taxon>Actinomycetes</taxon>
        <taxon>Streptosporangiales</taxon>
        <taxon>Thermomonosporaceae</taxon>
        <taxon>Actinomadura</taxon>
    </lineage>
</organism>
<sequence length="123" mass="13300">MPGIAEFVAVTLDCPEPPVLAAFYAAVTGGEVTYDTPEASAVKLPSGPDVYFQGVAGHRPPTWPEGERPQQFHLDFYVDDLDKAEETVTGLGGARPDFQPGGDRWRVLTDPAGHPFCVCLRQN</sequence>
<dbReference type="InterPro" id="IPR029068">
    <property type="entry name" value="Glyas_Bleomycin-R_OHBP_Dase"/>
</dbReference>
<evidence type="ECO:0000313" key="3">
    <source>
        <dbReference type="Proteomes" id="UP000198420"/>
    </source>
</evidence>
<dbReference type="PANTHER" id="PTHR35908">
    <property type="entry name" value="HYPOTHETICAL FUSION PROTEIN"/>
    <property type="match status" value="1"/>
</dbReference>
<feature type="domain" description="VOC" evidence="1">
    <location>
        <begin position="6"/>
        <end position="121"/>
    </location>
</feature>
<dbReference type="OrthoDB" id="1645442at2"/>
<dbReference type="Proteomes" id="UP000198420">
    <property type="component" value="Unassembled WGS sequence"/>
</dbReference>
<dbReference type="RefSeq" id="WP_089313153.1">
    <property type="nucleotide sequence ID" value="NZ_FZNP01000007.1"/>
</dbReference>
<reference evidence="3" key="1">
    <citation type="submission" date="2017-06" db="EMBL/GenBank/DDBJ databases">
        <authorList>
            <person name="Varghese N."/>
            <person name="Submissions S."/>
        </authorList>
    </citation>
    <scope>NUCLEOTIDE SEQUENCE [LARGE SCALE GENOMIC DNA]</scope>
    <source>
        <strain evidence="3">DSM 44485</strain>
    </source>
</reference>
<proteinExistence type="predicted"/>
<dbReference type="Pfam" id="PF18029">
    <property type="entry name" value="Glyoxalase_6"/>
    <property type="match status" value="1"/>
</dbReference>
<dbReference type="EMBL" id="FZNP01000007">
    <property type="protein sequence ID" value="SNR80830.1"/>
    <property type="molecule type" value="Genomic_DNA"/>
</dbReference>
<gene>
    <name evidence="2" type="ORF">SAMN06265355_107118</name>
</gene>
<protein>
    <recommendedName>
        <fullName evidence="1">VOC domain-containing protein</fullName>
    </recommendedName>
</protein>
<evidence type="ECO:0000313" key="2">
    <source>
        <dbReference type="EMBL" id="SNR80830.1"/>
    </source>
</evidence>
<keyword evidence="3" id="KW-1185">Reference proteome</keyword>
<name>A0A238ZC05_9ACTN</name>
<dbReference type="SUPFAM" id="SSF54593">
    <property type="entry name" value="Glyoxalase/Bleomycin resistance protein/Dihydroxybiphenyl dioxygenase"/>
    <property type="match status" value="1"/>
</dbReference>
<dbReference type="Gene3D" id="3.10.180.10">
    <property type="entry name" value="2,3-Dihydroxybiphenyl 1,2-Dioxygenase, domain 1"/>
    <property type="match status" value="1"/>
</dbReference>
<dbReference type="PANTHER" id="PTHR35908:SF1">
    <property type="entry name" value="CONSERVED PROTEIN"/>
    <property type="match status" value="1"/>
</dbReference>
<dbReference type="InterPro" id="IPR041581">
    <property type="entry name" value="Glyoxalase_6"/>
</dbReference>